<evidence type="ECO:0000313" key="2">
    <source>
        <dbReference type="Proteomes" id="UP000265618"/>
    </source>
</evidence>
<comment type="caution">
    <text evidence="1">The sequence shown here is derived from an EMBL/GenBank/DDBJ whole genome shotgun (WGS) entry which is preliminary data.</text>
</comment>
<evidence type="ECO:0000313" key="1">
    <source>
        <dbReference type="EMBL" id="GIQ91022.1"/>
    </source>
</evidence>
<dbReference type="Gene3D" id="2.120.10.80">
    <property type="entry name" value="Kelch-type beta propeller"/>
    <property type="match status" value="1"/>
</dbReference>
<organism evidence="1 2">
    <name type="scientific">Kipferlia bialata</name>
    <dbReference type="NCBI Taxonomy" id="797122"/>
    <lineage>
        <taxon>Eukaryota</taxon>
        <taxon>Metamonada</taxon>
        <taxon>Carpediemonas-like organisms</taxon>
        <taxon>Kipferlia</taxon>
    </lineage>
</organism>
<sequence length="318" mass="34559">MSVSTLSHNTILAATENGQVDRYTVDPATLALTDVAQVVTLLEGRSNAAVYPVLVSGSNQTVLVVTHLLIETHSDGHADLIPAHLGVTVFHPDTGTVSHLRHTTSTTSPTPRIGFGAVVVGEAVVVVGGCDSYYETVRHDGHGGVTRHPQVCNDMWCLDLNSLDSTSPWRSVSIDPRFADIILAPQLQATSSMEDSVVKFCDNTTLSVSLNGRVSFTRGVFDDPLYSRVMDWDVAVGVGPFICLFGSVIHDTPEEGEGTQCVYMYDIVSRDSTQYMPLPFPDKVRCACMLNPTTMLVVQGERTLVVELDPELFERFTD</sequence>
<gene>
    <name evidence="1" type="ORF">KIPB_014061</name>
</gene>
<proteinExistence type="predicted"/>
<dbReference type="SUPFAM" id="SSF117281">
    <property type="entry name" value="Kelch motif"/>
    <property type="match status" value="1"/>
</dbReference>
<dbReference type="AlphaFoldDB" id="A0A9K3D9C4"/>
<dbReference type="EMBL" id="BDIP01007017">
    <property type="protein sequence ID" value="GIQ91022.1"/>
    <property type="molecule type" value="Genomic_DNA"/>
</dbReference>
<reference evidence="1 2" key="1">
    <citation type="journal article" date="2018" name="PLoS ONE">
        <title>The draft genome of Kipferlia bialata reveals reductive genome evolution in fornicate parasites.</title>
        <authorList>
            <person name="Tanifuji G."/>
            <person name="Takabayashi S."/>
            <person name="Kume K."/>
            <person name="Takagi M."/>
            <person name="Nakayama T."/>
            <person name="Kamikawa R."/>
            <person name="Inagaki Y."/>
            <person name="Hashimoto T."/>
        </authorList>
    </citation>
    <scope>NUCLEOTIDE SEQUENCE [LARGE SCALE GENOMIC DNA]</scope>
    <source>
        <strain evidence="1">NY0173</strain>
    </source>
</reference>
<name>A0A9K3D9C4_9EUKA</name>
<dbReference type="Proteomes" id="UP000265618">
    <property type="component" value="Unassembled WGS sequence"/>
</dbReference>
<feature type="non-terminal residue" evidence="1">
    <location>
        <position position="1"/>
    </location>
</feature>
<protein>
    <submittedName>
        <fullName evidence="1">Uncharacterized protein</fullName>
    </submittedName>
</protein>
<keyword evidence="2" id="KW-1185">Reference proteome</keyword>
<dbReference type="InterPro" id="IPR015915">
    <property type="entry name" value="Kelch-typ_b-propeller"/>
</dbReference>
<accession>A0A9K3D9C4</accession>